<dbReference type="EMBL" id="JAGKQM010000012">
    <property type="protein sequence ID" value="KAH0898490.1"/>
    <property type="molecule type" value="Genomic_DNA"/>
</dbReference>
<dbReference type="Proteomes" id="UP000824890">
    <property type="component" value="Unassembled WGS sequence"/>
</dbReference>
<proteinExistence type="predicted"/>
<evidence type="ECO:0000313" key="3">
    <source>
        <dbReference type="Proteomes" id="UP000824890"/>
    </source>
</evidence>
<evidence type="ECO:0000256" key="1">
    <source>
        <dbReference type="SAM" id="MobiDB-lite"/>
    </source>
</evidence>
<comment type="caution">
    <text evidence="2">The sequence shown here is derived from an EMBL/GenBank/DDBJ whole genome shotgun (WGS) entry which is preliminary data.</text>
</comment>
<name>A0ABQ8B110_BRANA</name>
<evidence type="ECO:0000313" key="2">
    <source>
        <dbReference type="EMBL" id="KAH0898490.1"/>
    </source>
</evidence>
<protein>
    <submittedName>
        <fullName evidence="2">Uncharacterized protein</fullName>
    </submittedName>
</protein>
<organism evidence="2 3">
    <name type="scientific">Brassica napus</name>
    <name type="common">Rape</name>
    <dbReference type="NCBI Taxonomy" id="3708"/>
    <lineage>
        <taxon>Eukaryota</taxon>
        <taxon>Viridiplantae</taxon>
        <taxon>Streptophyta</taxon>
        <taxon>Embryophyta</taxon>
        <taxon>Tracheophyta</taxon>
        <taxon>Spermatophyta</taxon>
        <taxon>Magnoliopsida</taxon>
        <taxon>eudicotyledons</taxon>
        <taxon>Gunneridae</taxon>
        <taxon>Pentapetalae</taxon>
        <taxon>rosids</taxon>
        <taxon>malvids</taxon>
        <taxon>Brassicales</taxon>
        <taxon>Brassicaceae</taxon>
        <taxon>Brassiceae</taxon>
        <taxon>Brassica</taxon>
    </lineage>
</organism>
<reference evidence="2 3" key="1">
    <citation type="submission" date="2021-05" db="EMBL/GenBank/DDBJ databases">
        <title>Genome Assembly of Synthetic Allotetraploid Brassica napus Reveals Homoeologous Exchanges between Subgenomes.</title>
        <authorList>
            <person name="Davis J.T."/>
        </authorList>
    </citation>
    <scope>NUCLEOTIDE SEQUENCE [LARGE SCALE GENOMIC DNA]</scope>
    <source>
        <strain evidence="3">cv. Da-Ae</strain>
        <tissue evidence="2">Seedling</tissue>
    </source>
</reference>
<feature type="region of interest" description="Disordered" evidence="1">
    <location>
        <begin position="65"/>
        <end position="85"/>
    </location>
</feature>
<gene>
    <name evidence="2" type="ORF">HID58_048058</name>
</gene>
<keyword evidence="3" id="KW-1185">Reference proteome</keyword>
<sequence length="192" mass="22084">MSLGSPFSRQNFGPEGRDLEDLFTVSSTQRYCLLDSETSISKSPSFFQQRSFHFQKTKRPRIFSKTKGSLPKNRGMTRNQLPAKSPTHACVPPGFLCWRSSSEAYNGSSSTIPMGHLFGNLARLLVSVVYEEYQKAKARKRRPSYTPLPRLARLLYRLMVFLLRGQMKDMVARRDLLVQQVRASARWELMKE</sequence>
<accession>A0ABQ8B110</accession>